<dbReference type="InterPro" id="IPR036388">
    <property type="entry name" value="WH-like_DNA-bd_sf"/>
</dbReference>
<reference evidence="5 6" key="1">
    <citation type="submission" date="2015-04" db="EMBL/GenBank/DDBJ databases">
        <title>The complete genome sequence of the hyperthermophilic, obligate iron-reducing archaeon Geoglobus ahangari strain 234T.</title>
        <authorList>
            <person name="Manzella M.P."/>
            <person name="Holmes D.E."/>
            <person name="Rocheleau J.M."/>
            <person name="Chung A."/>
            <person name="Reguera G."/>
            <person name="Kashefi K."/>
        </authorList>
    </citation>
    <scope>NUCLEOTIDE SEQUENCE [LARGE SCALE GENOMIC DNA]</scope>
    <source>
        <strain evidence="5 6">234</strain>
    </source>
</reference>
<dbReference type="Pfam" id="PF03965">
    <property type="entry name" value="Penicillinase_R"/>
    <property type="match status" value="1"/>
</dbReference>
<evidence type="ECO:0000256" key="4">
    <source>
        <dbReference type="ARBA" id="ARBA00023163"/>
    </source>
</evidence>
<organism evidence="5 6">
    <name type="scientific">Geoglobus ahangari</name>
    <dbReference type="NCBI Taxonomy" id="113653"/>
    <lineage>
        <taxon>Archaea</taxon>
        <taxon>Methanobacteriati</taxon>
        <taxon>Methanobacteriota</taxon>
        <taxon>Archaeoglobi</taxon>
        <taxon>Archaeoglobales</taxon>
        <taxon>Archaeoglobaceae</taxon>
        <taxon>Geoglobus</taxon>
    </lineage>
</organism>
<proteinExistence type="inferred from homology"/>
<dbReference type="Gene3D" id="3.30.450.20">
    <property type="entry name" value="PAS domain"/>
    <property type="match status" value="1"/>
</dbReference>
<dbReference type="InParanoid" id="A0A0F7IDE2"/>
<dbReference type="InterPro" id="IPR005650">
    <property type="entry name" value="BlaI_family"/>
</dbReference>
<keyword evidence="6" id="KW-1185">Reference proteome</keyword>
<dbReference type="CDD" id="cd00090">
    <property type="entry name" value="HTH_ARSR"/>
    <property type="match status" value="1"/>
</dbReference>
<dbReference type="Gene3D" id="1.10.10.10">
    <property type="entry name" value="Winged helix-like DNA-binding domain superfamily/Winged helix DNA-binding domain"/>
    <property type="match status" value="1"/>
</dbReference>
<keyword evidence="3" id="KW-0238">DNA-binding</keyword>
<name>A0A0F7IDE2_9EURY</name>
<dbReference type="GO" id="GO:0003677">
    <property type="term" value="F:DNA binding"/>
    <property type="evidence" value="ECO:0007669"/>
    <property type="project" value="UniProtKB-KW"/>
</dbReference>
<protein>
    <submittedName>
        <fullName evidence="5">Penicillinase repressor/PAS domain</fullName>
    </submittedName>
</protein>
<dbReference type="Pfam" id="PF13596">
    <property type="entry name" value="PAS_10"/>
    <property type="match status" value="1"/>
</dbReference>
<dbReference type="SUPFAM" id="SSF46785">
    <property type="entry name" value="Winged helix' DNA-binding domain"/>
    <property type="match status" value="1"/>
</dbReference>
<dbReference type="AlphaFoldDB" id="A0A0F7IDE2"/>
<keyword evidence="2" id="KW-0805">Transcription regulation</keyword>
<dbReference type="InterPro" id="IPR036390">
    <property type="entry name" value="WH_DNA-bd_sf"/>
</dbReference>
<dbReference type="KEGG" id="gah:GAH_01284"/>
<dbReference type="Proteomes" id="UP000034723">
    <property type="component" value="Chromosome"/>
</dbReference>
<dbReference type="STRING" id="113653.GAH_01284"/>
<evidence type="ECO:0000256" key="3">
    <source>
        <dbReference type="ARBA" id="ARBA00023125"/>
    </source>
</evidence>
<evidence type="ECO:0000313" key="5">
    <source>
        <dbReference type="EMBL" id="AKG91414.1"/>
    </source>
</evidence>
<sequence length="215" mass="24573">MNPVSWSLTDKELKIISILKSGKKMSAREVKRELESDGIKVPYTTVSSALEKLYSEGILERKEVRSRGRYGKKYLYYLNENIMALDSSDPLAEVIKNVFTPANVIHSNDSVAFIDKKGILTFLYGNSKIINDSGVIGKSVEELHSKVTAKFVRQIFEELRNRKKDVFRRTVTHEGKEYEKFYCAIRSSDDEFLGVLVITRPAEESKKLPPEVIYP</sequence>
<keyword evidence="4" id="KW-0804">Transcription</keyword>
<evidence type="ECO:0000256" key="1">
    <source>
        <dbReference type="ARBA" id="ARBA00011046"/>
    </source>
</evidence>
<accession>A0A0F7IDE2</accession>
<gene>
    <name evidence="5" type="ORF">GAH_01284</name>
</gene>
<comment type="similarity">
    <text evidence="1">Belongs to the BlaI transcriptional regulatory family.</text>
</comment>
<evidence type="ECO:0000256" key="2">
    <source>
        <dbReference type="ARBA" id="ARBA00023015"/>
    </source>
</evidence>
<evidence type="ECO:0000313" key="6">
    <source>
        <dbReference type="Proteomes" id="UP000034723"/>
    </source>
</evidence>
<dbReference type="EMBL" id="CP011267">
    <property type="protein sequence ID" value="AKG91414.1"/>
    <property type="molecule type" value="Genomic_DNA"/>
</dbReference>
<dbReference type="HOGENOM" id="CLU_111439_0_0_2"/>
<dbReference type="InterPro" id="IPR011991">
    <property type="entry name" value="ArsR-like_HTH"/>
</dbReference>
<dbReference type="GO" id="GO:0045892">
    <property type="term" value="P:negative regulation of DNA-templated transcription"/>
    <property type="evidence" value="ECO:0007669"/>
    <property type="project" value="InterPro"/>
</dbReference>